<dbReference type="PANTHER" id="PTHR46594:SF4">
    <property type="entry name" value="P-TYPE CATION-TRANSPORTING ATPASE"/>
    <property type="match status" value="1"/>
</dbReference>
<feature type="transmembrane region" description="Helical" evidence="7">
    <location>
        <begin position="667"/>
        <end position="688"/>
    </location>
</feature>
<accession>A0A1G4M8R5</accession>
<dbReference type="GO" id="GO:0019829">
    <property type="term" value="F:ATPase-coupled monoatomic cation transmembrane transporter activity"/>
    <property type="evidence" value="ECO:0007669"/>
    <property type="project" value="InterPro"/>
</dbReference>
<dbReference type="SUPFAM" id="SSF56784">
    <property type="entry name" value="HAD-like"/>
    <property type="match status" value="1"/>
</dbReference>
<keyword evidence="10" id="KW-1185">Reference proteome</keyword>
<name>A0A1G4M8R5_LACFM</name>
<gene>
    <name evidence="9" type="ORF">LAFE_0C00166G</name>
</gene>
<dbReference type="Gene3D" id="3.30.70.100">
    <property type="match status" value="1"/>
</dbReference>
<keyword evidence="3 7" id="KW-0479">Metal-binding</keyword>
<dbReference type="Gene3D" id="3.40.1110.10">
    <property type="entry name" value="Calcium-transporting ATPase, cytoplasmic domain N"/>
    <property type="match status" value="1"/>
</dbReference>
<evidence type="ECO:0000256" key="1">
    <source>
        <dbReference type="ARBA" id="ARBA00004370"/>
    </source>
</evidence>
<dbReference type="InterPro" id="IPR001757">
    <property type="entry name" value="P_typ_ATPase"/>
</dbReference>
<evidence type="ECO:0000256" key="6">
    <source>
        <dbReference type="ARBA" id="ARBA00023136"/>
    </source>
</evidence>
<dbReference type="AlphaFoldDB" id="A0A1G4M8R5"/>
<dbReference type="InterPro" id="IPR018303">
    <property type="entry name" value="ATPase_P-typ_P_site"/>
</dbReference>
<dbReference type="InterPro" id="IPR023214">
    <property type="entry name" value="HAD_sf"/>
</dbReference>
<evidence type="ECO:0000256" key="7">
    <source>
        <dbReference type="RuleBase" id="RU362081"/>
    </source>
</evidence>
<evidence type="ECO:0000313" key="9">
    <source>
        <dbReference type="EMBL" id="SCW00256.1"/>
    </source>
</evidence>
<keyword evidence="7" id="KW-0547">Nucleotide-binding</keyword>
<sequence>MSTSQSAKCHVAFNGSEVEAIDTPCVGQPMDIKMRKGQCCILKPREQPKDEQTERPTAVSFAGSTCQDVCSSKNQRKLCPIKATADSNPCNCLSEDQCKRTCNHNISGYAELKTQIDTSEEAYLNGQFTKVRDNSYPLENLDDLLPDALNEQSDQAETNTCVEMPFRTACCKSSFKNRVGYSRDFSATDCSRKRSFTCCTDACLDRATQDEFEKTLGKFLPKMETGVGENRNQKTKGSFANLTTVETAVSNKGWLLNSGDMSIWNSIYEQYAIRLVALGCLCRSLVTEGKRSCCNPRSSTRLSRKIVKNVGEEKRTVLKAACRDSKHKNIKIDDVSSFARCEGESTIPRDCAGLKDGLFGEDDPGSSVKKKKCCGDNNFTTSCQRNNESNSCHGKAQPIIGNTRTTSTKSLSNYDARAKNVEHFILSIQGMTCTGCETKLRRVLVKNPGLSNLKTSLVLSRAEFDLDCGLSTIADVMRQIQHSTEFQCERIVSEGSMLDLRVLGDMKAFLNSVKPDGVTEMFTVGKNQVRVLFDPNIVGARTLLDYNWAEIVELAPLRCDPALNAGRKHARYLGYMTILSTFLTIPVLVMAWAPIPEHPIAHGAISLALATLVQIFVAGPFYPKALKSLFFSRVIEMDLLVVLSTSTAYIFSIVSFSFLAAKKPLSTGQFFETSTLLVTLIMVGRFIAAMTRQKAVESISIRSLQTQNAILVDGSDDSEGKEIDIRLLQYGDVFKVKPDSSIPTDGIVISGFSVVNESLITGESHLVEKRPGTSVIAGTINVSGTLFVRLSQLPGDNTISTISCMVDEAKLSKPKMQEMADTIASYFVPVILMLAILTFAIWIAVGKTLQKRSASDAVVQAVTYAITVLVVSCPCAIGLAVPMVIVFSSGIAAKRGVIIKTASAIEQACKTTHIVFDKTGTLTEGKLAIVSEHYREDANTRLPVLLGLLSDNKHPISIAISNYLRSKEFVGKPVDNIKDLPGQGVEGKYSGQIVRGGNARWLKADNHAMVQQVLDLGQSVFCFTIDDVLWAVFGLQDSLRDEAFDVVSKLQSQGISVHIVSGDEVGSVRRIAASLMVPSRNTKSRSSPKDKELYVQNLLVYPRNIKNNVVVFCGDGINDAIALSRATIGVHINSTSDIAQSAADVILTKQNLVGILTLINLSKVSVRRIKFNFGWSFVYNFFAILLAAGVFVKLKIAPEYAGLGELISVVPVIAAAVFLRWSNL</sequence>
<proteinExistence type="inferred from homology"/>
<dbReference type="PRINTS" id="PR00119">
    <property type="entry name" value="CATATPASE"/>
</dbReference>
<keyword evidence="4" id="KW-1278">Translocase</keyword>
<organism evidence="9 10">
    <name type="scientific">Lachancea fermentati</name>
    <name type="common">Zygosaccharomyces fermentati</name>
    <dbReference type="NCBI Taxonomy" id="4955"/>
    <lineage>
        <taxon>Eukaryota</taxon>
        <taxon>Fungi</taxon>
        <taxon>Dikarya</taxon>
        <taxon>Ascomycota</taxon>
        <taxon>Saccharomycotina</taxon>
        <taxon>Saccharomycetes</taxon>
        <taxon>Saccharomycetales</taxon>
        <taxon>Saccharomycetaceae</taxon>
        <taxon>Lachancea</taxon>
    </lineage>
</organism>
<feature type="domain" description="HMA" evidence="8">
    <location>
        <begin position="422"/>
        <end position="489"/>
    </location>
</feature>
<dbReference type="InterPro" id="IPR036412">
    <property type="entry name" value="HAD-like_sf"/>
</dbReference>
<evidence type="ECO:0000256" key="5">
    <source>
        <dbReference type="ARBA" id="ARBA00022989"/>
    </source>
</evidence>
<dbReference type="PROSITE" id="PS50846">
    <property type="entry name" value="HMA_2"/>
    <property type="match status" value="1"/>
</dbReference>
<dbReference type="CDD" id="cd00371">
    <property type="entry name" value="HMA"/>
    <property type="match status" value="1"/>
</dbReference>
<dbReference type="PRINTS" id="PR00120">
    <property type="entry name" value="HATPASE"/>
</dbReference>
<dbReference type="Gene3D" id="2.70.150.10">
    <property type="entry name" value="Calcium-transporting ATPase, cytoplasmic transduction domain A"/>
    <property type="match status" value="1"/>
</dbReference>
<dbReference type="NCBIfam" id="TIGR01494">
    <property type="entry name" value="ATPase_P-type"/>
    <property type="match status" value="1"/>
</dbReference>
<evidence type="ECO:0000256" key="3">
    <source>
        <dbReference type="ARBA" id="ARBA00022723"/>
    </source>
</evidence>
<dbReference type="GO" id="GO:0030003">
    <property type="term" value="P:intracellular monoatomic cation homeostasis"/>
    <property type="evidence" value="ECO:0007669"/>
    <property type="project" value="UniProtKB-ARBA"/>
</dbReference>
<feature type="transmembrane region" description="Helical" evidence="7">
    <location>
        <begin position="599"/>
        <end position="618"/>
    </location>
</feature>
<feature type="transmembrane region" description="Helical" evidence="7">
    <location>
        <begin position="823"/>
        <end position="844"/>
    </location>
</feature>
<evidence type="ECO:0000256" key="4">
    <source>
        <dbReference type="ARBA" id="ARBA00022967"/>
    </source>
</evidence>
<keyword evidence="7" id="KW-0067">ATP-binding</keyword>
<feature type="transmembrane region" description="Helical" evidence="7">
    <location>
        <begin position="1173"/>
        <end position="1194"/>
    </location>
</feature>
<dbReference type="InterPro" id="IPR059000">
    <property type="entry name" value="ATPase_P-type_domA"/>
</dbReference>
<dbReference type="OMA" id="PMVVVIC"/>
<dbReference type="Pfam" id="PF00702">
    <property type="entry name" value="Hydrolase"/>
    <property type="match status" value="1"/>
</dbReference>
<dbReference type="SUPFAM" id="SSF81653">
    <property type="entry name" value="Calcium ATPase, transduction domain A"/>
    <property type="match status" value="1"/>
</dbReference>
<feature type="transmembrane region" description="Helical" evidence="7">
    <location>
        <begin position="864"/>
        <end position="887"/>
    </location>
</feature>
<dbReference type="Pfam" id="PF00122">
    <property type="entry name" value="E1-E2_ATPase"/>
    <property type="match status" value="1"/>
</dbReference>
<dbReference type="InterPro" id="IPR023298">
    <property type="entry name" value="ATPase_P-typ_TM_dom_sf"/>
</dbReference>
<dbReference type="SUPFAM" id="SSF81665">
    <property type="entry name" value="Calcium ATPase, transmembrane domain M"/>
    <property type="match status" value="1"/>
</dbReference>
<dbReference type="InterPro" id="IPR036163">
    <property type="entry name" value="HMA_dom_sf"/>
</dbReference>
<dbReference type="GO" id="GO:0016887">
    <property type="term" value="F:ATP hydrolysis activity"/>
    <property type="evidence" value="ECO:0007669"/>
    <property type="project" value="InterPro"/>
</dbReference>
<evidence type="ECO:0000256" key="2">
    <source>
        <dbReference type="ARBA" id="ARBA00022692"/>
    </source>
</evidence>
<dbReference type="GO" id="GO:0046872">
    <property type="term" value="F:metal ion binding"/>
    <property type="evidence" value="ECO:0007669"/>
    <property type="project" value="UniProtKB-KW"/>
</dbReference>
<dbReference type="PANTHER" id="PTHR46594">
    <property type="entry name" value="P-TYPE CATION-TRANSPORTING ATPASE"/>
    <property type="match status" value="1"/>
</dbReference>
<dbReference type="EMBL" id="LT598485">
    <property type="protein sequence ID" value="SCW00256.1"/>
    <property type="molecule type" value="Genomic_DNA"/>
</dbReference>
<comment type="similarity">
    <text evidence="7">Belongs to the cation transport ATPase (P-type) (TC 3.A.3) family. Type IB subfamily.</text>
</comment>
<dbReference type="Proteomes" id="UP000190831">
    <property type="component" value="Chromosome C"/>
</dbReference>
<dbReference type="InterPro" id="IPR008250">
    <property type="entry name" value="ATPase_P-typ_transduc_dom_A_sf"/>
</dbReference>
<dbReference type="GO" id="GO:0016020">
    <property type="term" value="C:membrane"/>
    <property type="evidence" value="ECO:0007669"/>
    <property type="project" value="UniProtKB-SubCell"/>
</dbReference>
<dbReference type="InterPro" id="IPR056236">
    <property type="entry name" value="HMA_PCA1"/>
</dbReference>
<dbReference type="SFLD" id="SFLDS00003">
    <property type="entry name" value="Haloacid_Dehalogenase"/>
    <property type="match status" value="1"/>
</dbReference>
<dbReference type="SFLD" id="SFLDG00002">
    <property type="entry name" value="C1.7:_P-type_atpase_like"/>
    <property type="match status" value="1"/>
</dbReference>
<feature type="transmembrane region" description="Helical" evidence="7">
    <location>
        <begin position="639"/>
        <end position="661"/>
    </location>
</feature>
<dbReference type="InterPro" id="IPR006121">
    <property type="entry name" value="HMA_dom"/>
</dbReference>
<dbReference type="PROSITE" id="PS00154">
    <property type="entry name" value="ATPASE_E1_E2"/>
    <property type="match status" value="1"/>
</dbReference>
<dbReference type="SUPFAM" id="SSF55008">
    <property type="entry name" value="HMA, heavy metal-associated domain"/>
    <property type="match status" value="1"/>
</dbReference>
<feature type="transmembrane region" description="Helical" evidence="7">
    <location>
        <begin position="572"/>
        <end position="593"/>
    </location>
</feature>
<protein>
    <submittedName>
        <fullName evidence="9">LAFE_0C00166g1_1</fullName>
    </submittedName>
</protein>
<evidence type="ECO:0000259" key="8">
    <source>
        <dbReference type="PROSITE" id="PS50846"/>
    </source>
</evidence>
<dbReference type="FunFam" id="2.70.150.10:FF:000002">
    <property type="entry name" value="Copper-transporting ATPase 1, putative"/>
    <property type="match status" value="1"/>
</dbReference>
<reference evidence="9 10" key="1">
    <citation type="submission" date="2016-03" db="EMBL/GenBank/DDBJ databases">
        <authorList>
            <person name="Devillers H."/>
        </authorList>
    </citation>
    <scope>NUCLEOTIDE SEQUENCE [LARGE SCALE GENOMIC DNA]</scope>
    <source>
        <strain evidence="9">CBS 6772</strain>
    </source>
</reference>
<keyword evidence="5 7" id="KW-1133">Transmembrane helix</keyword>
<dbReference type="NCBIfam" id="TIGR01525">
    <property type="entry name" value="ATPase-IB_hvy"/>
    <property type="match status" value="1"/>
</dbReference>
<evidence type="ECO:0000313" key="10">
    <source>
        <dbReference type="Proteomes" id="UP000190831"/>
    </source>
</evidence>
<dbReference type="SFLD" id="SFLDF00027">
    <property type="entry name" value="p-type_atpase"/>
    <property type="match status" value="1"/>
</dbReference>
<dbReference type="InterPro" id="IPR044492">
    <property type="entry name" value="P_typ_ATPase_HD_dom"/>
</dbReference>
<dbReference type="Pfam" id="PF00403">
    <property type="entry name" value="HMA"/>
    <property type="match status" value="1"/>
</dbReference>
<keyword evidence="6 7" id="KW-0472">Membrane</keyword>
<comment type="subcellular location">
    <subcellularLocation>
        <location evidence="1 7">Membrane</location>
    </subcellularLocation>
</comment>
<dbReference type="Gene3D" id="3.40.50.1000">
    <property type="entry name" value="HAD superfamily/HAD-like"/>
    <property type="match status" value="1"/>
</dbReference>
<dbReference type="InterPro" id="IPR027256">
    <property type="entry name" value="P-typ_ATPase_IB"/>
</dbReference>
<dbReference type="STRING" id="4955.A0A1G4M8R5"/>
<dbReference type="InterPro" id="IPR023299">
    <property type="entry name" value="ATPase_P-typ_cyto_dom_N"/>
</dbReference>
<dbReference type="OrthoDB" id="432719at2759"/>
<dbReference type="NCBIfam" id="TIGR01511">
    <property type="entry name" value="ATPase-IB1_Cu"/>
    <property type="match status" value="1"/>
</dbReference>
<dbReference type="Pfam" id="PF24534">
    <property type="entry name" value="HMA_PCA1"/>
    <property type="match status" value="1"/>
</dbReference>
<dbReference type="GO" id="GO:0005524">
    <property type="term" value="F:ATP binding"/>
    <property type="evidence" value="ECO:0007669"/>
    <property type="project" value="UniProtKB-UniRule"/>
</dbReference>
<keyword evidence="2 7" id="KW-0812">Transmembrane</keyword>
<feature type="transmembrane region" description="Helical" evidence="7">
    <location>
        <begin position="1200"/>
        <end position="1219"/>
    </location>
</feature>